<keyword evidence="3" id="KW-1185">Reference proteome</keyword>
<feature type="compositionally biased region" description="Polar residues" evidence="1">
    <location>
        <begin position="109"/>
        <end position="121"/>
    </location>
</feature>
<accession>A0A9P4SEX2</accession>
<reference evidence="2" key="1">
    <citation type="journal article" date="2020" name="Stud. Mycol.">
        <title>101 Dothideomycetes genomes: a test case for predicting lifestyles and emergence of pathogens.</title>
        <authorList>
            <person name="Haridas S."/>
            <person name="Albert R."/>
            <person name="Binder M."/>
            <person name="Bloem J."/>
            <person name="Labutti K."/>
            <person name="Salamov A."/>
            <person name="Andreopoulos B."/>
            <person name="Baker S."/>
            <person name="Barry K."/>
            <person name="Bills G."/>
            <person name="Bluhm B."/>
            <person name="Cannon C."/>
            <person name="Castanera R."/>
            <person name="Culley D."/>
            <person name="Daum C."/>
            <person name="Ezra D."/>
            <person name="Gonzalez J."/>
            <person name="Henrissat B."/>
            <person name="Kuo A."/>
            <person name="Liang C."/>
            <person name="Lipzen A."/>
            <person name="Lutzoni F."/>
            <person name="Magnuson J."/>
            <person name="Mondo S."/>
            <person name="Nolan M."/>
            <person name="Ohm R."/>
            <person name="Pangilinan J."/>
            <person name="Park H.-J."/>
            <person name="Ramirez L."/>
            <person name="Alfaro M."/>
            <person name="Sun H."/>
            <person name="Tritt A."/>
            <person name="Yoshinaga Y."/>
            <person name="Zwiers L.-H."/>
            <person name="Turgeon B."/>
            <person name="Goodwin S."/>
            <person name="Spatafora J."/>
            <person name="Crous P."/>
            <person name="Grigoriev I."/>
        </authorList>
    </citation>
    <scope>NUCLEOTIDE SEQUENCE</scope>
    <source>
        <strain evidence="2">CBS 101060</strain>
    </source>
</reference>
<dbReference type="AlphaFoldDB" id="A0A9P4SEX2"/>
<gene>
    <name evidence="2" type="ORF">M501DRAFT_576472</name>
</gene>
<evidence type="ECO:0000313" key="3">
    <source>
        <dbReference type="Proteomes" id="UP000799429"/>
    </source>
</evidence>
<evidence type="ECO:0000313" key="2">
    <source>
        <dbReference type="EMBL" id="KAF2841576.1"/>
    </source>
</evidence>
<feature type="region of interest" description="Disordered" evidence="1">
    <location>
        <begin position="77"/>
        <end position="128"/>
    </location>
</feature>
<organism evidence="2 3">
    <name type="scientific">Patellaria atrata CBS 101060</name>
    <dbReference type="NCBI Taxonomy" id="1346257"/>
    <lineage>
        <taxon>Eukaryota</taxon>
        <taxon>Fungi</taxon>
        <taxon>Dikarya</taxon>
        <taxon>Ascomycota</taxon>
        <taxon>Pezizomycotina</taxon>
        <taxon>Dothideomycetes</taxon>
        <taxon>Dothideomycetes incertae sedis</taxon>
        <taxon>Patellariales</taxon>
        <taxon>Patellariaceae</taxon>
        <taxon>Patellaria</taxon>
    </lineage>
</organism>
<dbReference type="EMBL" id="MU006091">
    <property type="protein sequence ID" value="KAF2841576.1"/>
    <property type="molecule type" value="Genomic_DNA"/>
</dbReference>
<sequence length="302" mass="34674">MSESRSHNVTVSSSARILLQASNLMASTSDFNNGHNTPSPTNRSTDENVNVSPISTVLTSNDYVWDTSQVDILEKHVSPTTSAVPSVPSRIPQNPKGEDPIKAPENAQDDNSSKPQDNQLDSAKDVWPKNHENPFITYTRFDRPVFPESKHSVFYDAHEPRPCFQCFVKDLPCNKARPACHRCVRLGEADNCLPRRCTTLREINDGIDIVPEGILERLGSYTDEDWERKLELWRLMRDDYHRKLDQRNWVYPFNDGVKESYFAWSYRIMTRFCEPDSVGLWLEGVRFERLHGVDLTVWDGTL</sequence>
<evidence type="ECO:0000256" key="1">
    <source>
        <dbReference type="SAM" id="MobiDB-lite"/>
    </source>
</evidence>
<proteinExistence type="predicted"/>
<feature type="region of interest" description="Disordered" evidence="1">
    <location>
        <begin position="28"/>
        <end position="50"/>
    </location>
</feature>
<comment type="caution">
    <text evidence="2">The sequence shown here is derived from an EMBL/GenBank/DDBJ whole genome shotgun (WGS) entry which is preliminary data.</text>
</comment>
<dbReference type="OrthoDB" id="3932796at2759"/>
<protein>
    <recommendedName>
        <fullName evidence="4">Zn(2)-C6 fungal-type domain-containing protein</fullName>
    </recommendedName>
</protein>
<dbReference type="Proteomes" id="UP000799429">
    <property type="component" value="Unassembled WGS sequence"/>
</dbReference>
<name>A0A9P4SEX2_9PEZI</name>
<feature type="compositionally biased region" description="Low complexity" evidence="1">
    <location>
        <begin position="78"/>
        <end position="89"/>
    </location>
</feature>
<evidence type="ECO:0008006" key="4">
    <source>
        <dbReference type="Google" id="ProtNLM"/>
    </source>
</evidence>